<reference evidence="3 4" key="1">
    <citation type="submission" date="2024-05" db="EMBL/GenBank/DDBJ databases">
        <authorList>
            <person name="Park S."/>
        </authorList>
    </citation>
    <scope>NUCLEOTIDE SEQUENCE [LARGE SCALE GENOMIC DNA]</scope>
    <source>
        <strain evidence="3 4">DGU5</strain>
    </source>
</reference>
<dbReference type="Pfam" id="PF01541">
    <property type="entry name" value="GIY-YIG"/>
    <property type="match status" value="1"/>
</dbReference>
<name>A0ABV0CWF6_9SPHN</name>
<dbReference type="PANTHER" id="PTHR34477">
    <property type="entry name" value="UPF0213 PROTEIN YHBQ"/>
    <property type="match status" value="1"/>
</dbReference>
<dbReference type="PROSITE" id="PS50164">
    <property type="entry name" value="GIY_YIG"/>
    <property type="match status" value="1"/>
</dbReference>
<evidence type="ECO:0000313" key="4">
    <source>
        <dbReference type="Proteomes" id="UP001484535"/>
    </source>
</evidence>
<evidence type="ECO:0000259" key="2">
    <source>
        <dbReference type="PROSITE" id="PS50164"/>
    </source>
</evidence>
<dbReference type="InterPro" id="IPR035901">
    <property type="entry name" value="GIY-YIG_endonuc_sf"/>
</dbReference>
<dbReference type="EMBL" id="JBDLBR010000002">
    <property type="protein sequence ID" value="MEN7537040.1"/>
    <property type="molecule type" value="Genomic_DNA"/>
</dbReference>
<gene>
    <name evidence="3" type="ORF">ABDJ38_07620</name>
</gene>
<dbReference type="PANTHER" id="PTHR34477:SF5">
    <property type="entry name" value="BSL5627 PROTEIN"/>
    <property type="match status" value="1"/>
</dbReference>
<sequence length="99" mass="11874">MKKGGWVYIMANRYRGGVYVGVSSDLVRRVHQHRHGGGSAHVAERAKTRLVYAERHDDIEQAIIREKRIKRWRRGWKFALIEDENPDWRDLWDVWFAKE</sequence>
<dbReference type="Gene3D" id="3.40.1440.10">
    <property type="entry name" value="GIY-YIG endonuclease"/>
    <property type="match status" value="1"/>
</dbReference>
<feature type="domain" description="GIY-YIG" evidence="2">
    <location>
        <begin position="3"/>
        <end position="80"/>
    </location>
</feature>
<accession>A0ABV0CWF6</accession>
<organism evidence="3 4">
    <name type="scientific">Aurantiacibacter flavus</name>
    <dbReference type="NCBI Taxonomy" id="3145232"/>
    <lineage>
        <taxon>Bacteria</taxon>
        <taxon>Pseudomonadati</taxon>
        <taxon>Pseudomonadota</taxon>
        <taxon>Alphaproteobacteria</taxon>
        <taxon>Sphingomonadales</taxon>
        <taxon>Erythrobacteraceae</taxon>
        <taxon>Aurantiacibacter</taxon>
    </lineage>
</organism>
<dbReference type="RefSeq" id="WP_346784489.1">
    <property type="nucleotide sequence ID" value="NZ_JBDLBR010000002.1"/>
</dbReference>
<dbReference type="SMART" id="SM00465">
    <property type="entry name" value="GIYc"/>
    <property type="match status" value="1"/>
</dbReference>
<proteinExistence type="inferred from homology"/>
<dbReference type="SUPFAM" id="SSF82771">
    <property type="entry name" value="GIY-YIG endonuclease"/>
    <property type="match status" value="1"/>
</dbReference>
<evidence type="ECO:0000313" key="3">
    <source>
        <dbReference type="EMBL" id="MEN7537040.1"/>
    </source>
</evidence>
<protein>
    <submittedName>
        <fullName evidence="3">GIY-YIG nuclease family protein</fullName>
    </submittedName>
</protein>
<dbReference type="Proteomes" id="UP001484535">
    <property type="component" value="Unassembled WGS sequence"/>
</dbReference>
<dbReference type="InterPro" id="IPR000305">
    <property type="entry name" value="GIY-YIG_endonuc"/>
</dbReference>
<dbReference type="CDD" id="cd10448">
    <property type="entry name" value="GIY-YIG_unchar_3"/>
    <property type="match status" value="1"/>
</dbReference>
<keyword evidence="4" id="KW-1185">Reference proteome</keyword>
<comment type="caution">
    <text evidence="3">The sequence shown here is derived from an EMBL/GenBank/DDBJ whole genome shotgun (WGS) entry which is preliminary data.</text>
</comment>
<dbReference type="InterPro" id="IPR050190">
    <property type="entry name" value="UPF0213_domain"/>
</dbReference>
<evidence type="ECO:0000256" key="1">
    <source>
        <dbReference type="ARBA" id="ARBA00007435"/>
    </source>
</evidence>
<comment type="similarity">
    <text evidence="1">Belongs to the UPF0213 family.</text>
</comment>